<dbReference type="AlphaFoldDB" id="A0A7D5UKM7"/>
<dbReference type="Proteomes" id="UP000266778">
    <property type="component" value="Plasmid pAeca2"/>
</dbReference>
<proteinExistence type="predicted"/>
<accession>A0A7D5UKM7</accession>
<gene>
    <name evidence="1" type="ORF">C1C91_23655</name>
</gene>
<name>A0A7D5UKM7_AERCA</name>
<dbReference type="EMBL" id="CP039628">
    <property type="protein sequence ID" value="QLI60479.1"/>
    <property type="molecule type" value="Genomic_DNA"/>
</dbReference>
<evidence type="ECO:0000313" key="2">
    <source>
        <dbReference type="Proteomes" id="UP000266778"/>
    </source>
</evidence>
<organism evidence="1 2">
    <name type="scientific">Aeromonas caviae</name>
    <name type="common">Aeromonas punctata</name>
    <dbReference type="NCBI Taxonomy" id="648"/>
    <lineage>
        <taxon>Bacteria</taxon>
        <taxon>Pseudomonadati</taxon>
        <taxon>Pseudomonadota</taxon>
        <taxon>Gammaproteobacteria</taxon>
        <taxon>Aeromonadales</taxon>
        <taxon>Aeromonadaceae</taxon>
        <taxon>Aeromonas</taxon>
    </lineage>
</organism>
<geneLocation type="plasmid" evidence="2">
    <name>paeca2</name>
</geneLocation>
<keyword evidence="1" id="KW-0614">Plasmid</keyword>
<sequence length="102" mass="11048">MAVGNNQVSFKIKDPAVLEQFKQEAKVRGISIHEYGRQCALAGHLAADSRTVIADAMVKTNTITMTTLRRLVQELAPAKASEILTNGRNDAGEILSKLGIEL</sequence>
<protein>
    <submittedName>
        <fullName evidence="1">Uncharacterized protein</fullName>
    </submittedName>
</protein>
<evidence type="ECO:0000313" key="1">
    <source>
        <dbReference type="EMBL" id="QLI60479.1"/>
    </source>
</evidence>
<reference evidence="1 2" key="1">
    <citation type="submission" date="2019-04" db="EMBL/GenBank/DDBJ databases">
        <title>Novel transposon Tn6433 variants accelerate the dissemination of tet(E) in Aeromonas under oxytetracycline stresses.</title>
        <authorList>
            <person name="Shi Y."/>
            <person name="Tian Z."/>
            <person name="Zhang Y."/>
            <person name="Zhang H."/>
            <person name="Yang M."/>
        </authorList>
    </citation>
    <scope>NUCLEOTIDE SEQUENCE [LARGE SCALE GENOMIC DNA]</scope>
    <source>
        <strain evidence="1 2">T25-39</strain>
        <plasmid evidence="2">paeca2</plasmid>
    </source>
</reference>